<name>Q8TL13_METAC</name>
<gene>
    <name evidence="2" type="ordered locus">MA_3230</name>
</gene>
<dbReference type="InParanoid" id="Q8TL13"/>
<keyword evidence="1" id="KW-0812">Transmembrane</keyword>
<dbReference type="HOGENOM" id="CLU_1773170_0_0_2"/>
<dbReference type="Proteomes" id="UP000002487">
    <property type="component" value="Chromosome"/>
</dbReference>
<dbReference type="GeneID" id="1475123"/>
<dbReference type="EMBL" id="AE010299">
    <property type="protein sequence ID" value="AAM06601.1"/>
    <property type="molecule type" value="Genomic_DNA"/>
</dbReference>
<evidence type="ECO:0000256" key="1">
    <source>
        <dbReference type="SAM" id="Phobius"/>
    </source>
</evidence>
<evidence type="ECO:0000313" key="2">
    <source>
        <dbReference type="EMBL" id="AAM06601.1"/>
    </source>
</evidence>
<feature type="transmembrane region" description="Helical" evidence="1">
    <location>
        <begin position="101"/>
        <end position="119"/>
    </location>
</feature>
<keyword evidence="3" id="KW-1185">Reference proteome</keyword>
<organism evidence="2 3">
    <name type="scientific">Methanosarcina acetivorans (strain ATCC 35395 / DSM 2834 / JCM 12185 / C2A)</name>
    <dbReference type="NCBI Taxonomy" id="188937"/>
    <lineage>
        <taxon>Archaea</taxon>
        <taxon>Methanobacteriati</taxon>
        <taxon>Methanobacteriota</taxon>
        <taxon>Stenosarchaea group</taxon>
        <taxon>Methanomicrobia</taxon>
        <taxon>Methanosarcinales</taxon>
        <taxon>Methanosarcinaceae</taxon>
        <taxon>Methanosarcina</taxon>
    </lineage>
</organism>
<keyword evidence="1" id="KW-0472">Membrane</keyword>
<dbReference type="KEGG" id="mac:MA_3230"/>
<feature type="transmembrane region" description="Helical" evidence="1">
    <location>
        <begin position="71"/>
        <end position="89"/>
    </location>
</feature>
<evidence type="ECO:0000313" key="3">
    <source>
        <dbReference type="Proteomes" id="UP000002487"/>
    </source>
</evidence>
<keyword evidence="1" id="KW-1133">Transmembrane helix</keyword>
<proteinExistence type="predicted"/>
<protein>
    <submittedName>
        <fullName evidence="2">Uncharacterized protein</fullName>
    </submittedName>
</protein>
<dbReference type="STRING" id="188937.MA_3230"/>
<sequence>MTLTAWGEWPPTIDPNIAYKSLNNLSNSTIPATDYSNYSAIQNFTRISFTNSSQSAQAVAVPVNEVLVPVFGYWLYVIIILFLSLLMYAKTESLGATSITIMLLSSLAVGPDLVGVHTIPAGVSSILYVLAGLGLAGSFLSWLIEK</sequence>
<feature type="transmembrane region" description="Helical" evidence="1">
    <location>
        <begin position="125"/>
        <end position="144"/>
    </location>
</feature>
<dbReference type="RefSeq" id="WP_011023164.1">
    <property type="nucleotide sequence ID" value="NC_003552.1"/>
</dbReference>
<reference evidence="2 3" key="1">
    <citation type="journal article" date="2002" name="Genome Res.">
        <title>The genome of Methanosarcina acetivorans reveals extensive metabolic and physiological diversity.</title>
        <authorList>
            <person name="Galagan J.E."/>
            <person name="Nusbaum C."/>
            <person name="Roy A."/>
            <person name="Endrizzi M.G."/>
            <person name="Macdonald P."/>
            <person name="FitzHugh W."/>
            <person name="Calvo S."/>
            <person name="Engels R."/>
            <person name="Smirnov S."/>
            <person name="Atnoor D."/>
            <person name="Brown A."/>
            <person name="Allen N."/>
            <person name="Naylor J."/>
            <person name="Stange-Thomann N."/>
            <person name="DeArellano K."/>
            <person name="Johnson R."/>
            <person name="Linton L."/>
            <person name="McEwan P."/>
            <person name="McKernan K."/>
            <person name="Talamas J."/>
            <person name="Tirrell A."/>
            <person name="Ye W."/>
            <person name="Zimmer A."/>
            <person name="Barber R.D."/>
            <person name="Cann I."/>
            <person name="Graham D.E."/>
            <person name="Grahame D.A."/>
            <person name="Guss A."/>
            <person name="Hedderich R."/>
            <person name="Ingram-Smith C."/>
            <person name="Kuettner C.H."/>
            <person name="Krzycki J.A."/>
            <person name="Leigh J.A."/>
            <person name="Li W."/>
            <person name="Liu J."/>
            <person name="Mukhopadhyay B."/>
            <person name="Reeve J.N."/>
            <person name="Smith K."/>
            <person name="Springer T.A."/>
            <person name="Umayam L.A."/>
            <person name="White O."/>
            <person name="White R.H."/>
            <person name="de Macario E.C."/>
            <person name="Ferry J.G."/>
            <person name="Jarrell K.F."/>
            <person name="Jing H."/>
            <person name="Macario A.J.L."/>
            <person name="Paulsen I."/>
            <person name="Pritchett M."/>
            <person name="Sowers K.R."/>
            <person name="Swanson R.V."/>
            <person name="Zinder S.H."/>
            <person name="Lander E."/>
            <person name="Metcalf W.W."/>
            <person name="Birren B."/>
        </authorList>
    </citation>
    <scope>NUCLEOTIDE SEQUENCE [LARGE SCALE GENOMIC DNA]</scope>
    <source>
        <strain evidence="3">ATCC 35395 / DSM 2834 / JCM 12185 / C2A</strain>
    </source>
</reference>
<accession>Q8TL13</accession>
<dbReference type="EnsemblBacteria" id="AAM06601">
    <property type="protein sequence ID" value="AAM06601"/>
    <property type="gene ID" value="MA_3230"/>
</dbReference>
<dbReference type="AlphaFoldDB" id="Q8TL13"/>